<dbReference type="EMBL" id="JACOMF010000062">
    <property type="protein sequence ID" value="MBC4018553.1"/>
    <property type="molecule type" value="Genomic_DNA"/>
</dbReference>
<name>A0A9X0UG45_9PROT</name>
<sequence length="156" mass="17097">MVTSDAARLLMMSRAELDELFATAEAGPVPGGEYQGTLILPLGVVPLRGIAASAGRLAWRGKVFDAEARRLTNQVLHLGVHAVTAEVRTGPSRLDGRECIILDYSRSSLVARGVQDELRLLRPSFYLGEAYWHGLRIADFALEADWRAPPRGTQTR</sequence>
<dbReference type="AlphaFoldDB" id="A0A9X0UG45"/>
<protein>
    <submittedName>
        <fullName evidence="1">Uncharacterized protein</fullName>
    </submittedName>
</protein>
<evidence type="ECO:0000313" key="1">
    <source>
        <dbReference type="EMBL" id="MBC4018553.1"/>
    </source>
</evidence>
<organism evidence="1 2">
    <name type="scientific">Siccirubricoccus deserti</name>
    <dbReference type="NCBI Taxonomy" id="2013562"/>
    <lineage>
        <taxon>Bacteria</taxon>
        <taxon>Pseudomonadati</taxon>
        <taxon>Pseudomonadota</taxon>
        <taxon>Alphaproteobacteria</taxon>
        <taxon>Acetobacterales</taxon>
        <taxon>Roseomonadaceae</taxon>
        <taxon>Siccirubricoccus</taxon>
    </lineage>
</organism>
<reference evidence="1" key="1">
    <citation type="submission" date="2020-08" db="EMBL/GenBank/DDBJ databases">
        <authorList>
            <person name="Hu Y."/>
            <person name="Nguyen S.V."/>
            <person name="Li F."/>
            <person name="Fanning S."/>
        </authorList>
    </citation>
    <scope>NUCLEOTIDE SEQUENCE</scope>
    <source>
        <strain evidence="1">SYSU D8009</strain>
    </source>
</reference>
<keyword evidence="2" id="KW-1185">Reference proteome</keyword>
<comment type="caution">
    <text evidence="1">The sequence shown here is derived from an EMBL/GenBank/DDBJ whole genome shotgun (WGS) entry which is preliminary data.</text>
</comment>
<dbReference type="RefSeq" id="WP_186773303.1">
    <property type="nucleotide sequence ID" value="NZ_JACOMF010000062.1"/>
</dbReference>
<evidence type="ECO:0000313" key="2">
    <source>
        <dbReference type="Proteomes" id="UP000600101"/>
    </source>
</evidence>
<dbReference type="Proteomes" id="UP000600101">
    <property type="component" value="Unassembled WGS sequence"/>
</dbReference>
<accession>A0A9X0UG45</accession>
<gene>
    <name evidence="1" type="ORF">H7965_25125</name>
</gene>
<proteinExistence type="predicted"/>